<reference evidence="2 3" key="1">
    <citation type="submission" date="2023-08" db="EMBL/GenBank/DDBJ databases">
        <title>A Necator americanus chromosomal reference genome.</title>
        <authorList>
            <person name="Ilik V."/>
            <person name="Petrzelkova K.J."/>
            <person name="Pardy F."/>
            <person name="Fuh T."/>
            <person name="Niatou-Singa F.S."/>
            <person name="Gouil Q."/>
            <person name="Baker L."/>
            <person name="Ritchie M.E."/>
            <person name="Jex A.R."/>
            <person name="Gazzola D."/>
            <person name="Li H."/>
            <person name="Toshio Fujiwara R."/>
            <person name="Zhan B."/>
            <person name="Aroian R.V."/>
            <person name="Pafco B."/>
            <person name="Schwarz E.M."/>
        </authorList>
    </citation>
    <scope>NUCLEOTIDE SEQUENCE [LARGE SCALE GENOMIC DNA]</scope>
    <source>
        <strain evidence="2 3">Aroian</strain>
        <tissue evidence="2">Whole animal</tissue>
    </source>
</reference>
<organism evidence="2 3">
    <name type="scientific">Necator americanus</name>
    <name type="common">Human hookworm</name>
    <dbReference type="NCBI Taxonomy" id="51031"/>
    <lineage>
        <taxon>Eukaryota</taxon>
        <taxon>Metazoa</taxon>
        <taxon>Ecdysozoa</taxon>
        <taxon>Nematoda</taxon>
        <taxon>Chromadorea</taxon>
        <taxon>Rhabditida</taxon>
        <taxon>Rhabditina</taxon>
        <taxon>Rhabditomorpha</taxon>
        <taxon>Strongyloidea</taxon>
        <taxon>Ancylostomatidae</taxon>
        <taxon>Bunostominae</taxon>
        <taxon>Necator</taxon>
    </lineage>
</organism>
<dbReference type="PANTHER" id="PTHR37984">
    <property type="entry name" value="PROTEIN CBG26694"/>
    <property type="match status" value="1"/>
</dbReference>
<dbReference type="PROSITE" id="PS50994">
    <property type="entry name" value="INTEGRASE"/>
    <property type="match status" value="1"/>
</dbReference>
<dbReference type="PANTHER" id="PTHR37984:SF5">
    <property type="entry name" value="PROTEIN NYNRIN-LIKE"/>
    <property type="match status" value="1"/>
</dbReference>
<dbReference type="InterPro" id="IPR012337">
    <property type="entry name" value="RNaseH-like_sf"/>
</dbReference>
<dbReference type="EMBL" id="JAVFWL010000006">
    <property type="protein sequence ID" value="KAK6764490.1"/>
    <property type="molecule type" value="Genomic_DNA"/>
</dbReference>
<gene>
    <name evidence="2" type="primary">Necator_chrX.g24878</name>
    <name evidence="2" type="ORF">RB195_024713</name>
</gene>
<dbReference type="SUPFAM" id="SSF53098">
    <property type="entry name" value="Ribonuclease H-like"/>
    <property type="match status" value="1"/>
</dbReference>
<dbReference type="InterPro" id="IPR036397">
    <property type="entry name" value="RNaseH_sf"/>
</dbReference>
<dbReference type="Gene3D" id="3.30.420.10">
    <property type="entry name" value="Ribonuclease H-like superfamily/Ribonuclease H"/>
    <property type="match status" value="1"/>
</dbReference>
<keyword evidence="3" id="KW-1185">Reference proteome</keyword>
<accession>A0ABR1EPV8</accession>
<comment type="caution">
    <text evidence="2">The sequence shown here is derived from an EMBL/GenBank/DDBJ whole genome shotgun (WGS) entry which is preliminary data.</text>
</comment>
<evidence type="ECO:0000313" key="3">
    <source>
        <dbReference type="Proteomes" id="UP001303046"/>
    </source>
</evidence>
<dbReference type="InterPro" id="IPR050951">
    <property type="entry name" value="Retrovirus_Pol_polyprotein"/>
</dbReference>
<dbReference type="InterPro" id="IPR001584">
    <property type="entry name" value="Integrase_cat-core"/>
</dbReference>
<sequence>MGYDVAQLQLHYQVHQHKRFYPSGRSFTSSQFTSFCRSRGILHIRMPPLHPRSKGQAECFVDTFKRGLAKLKREGQPTVDALQTFLMV</sequence>
<evidence type="ECO:0000259" key="1">
    <source>
        <dbReference type="PROSITE" id="PS50994"/>
    </source>
</evidence>
<evidence type="ECO:0000313" key="2">
    <source>
        <dbReference type="EMBL" id="KAK6764490.1"/>
    </source>
</evidence>
<feature type="domain" description="Integrase catalytic" evidence="1">
    <location>
        <begin position="24"/>
        <end position="88"/>
    </location>
</feature>
<name>A0ABR1EPV8_NECAM</name>
<proteinExistence type="predicted"/>
<dbReference type="Proteomes" id="UP001303046">
    <property type="component" value="Unassembled WGS sequence"/>
</dbReference>
<protein>
    <recommendedName>
        <fullName evidence="1">Integrase catalytic domain-containing protein</fullName>
    </recommendedName>
</protein>